<sequence length="163" mass="18432">MTITLKDILKDHVRTMHGIIRKVIDDITEEESMRTIGSSPNHIKWQTGHLVFAAMLAGGALGAEMHPPEGWDKLFGRGAEPPDKQKHFPPMAQLRAQLYDFQAQIVSQIESVAEDRLTTRRQISGTWEDTPLNAVLFLCGHDFYHCGQIAMIRHDLGRERSFG</sequence>
<protein>
    <recommendedName>
        <fullName evidence="1">DinB-like domain-containing protein</fullName>
    </recommendedName>
</protein>
<evidence type="ECO:0000313" key="3">
    <source>
        <dbReference type="Proteomes" id="UP000250918"/>
    </source>
</evidence>
<dbReference type="InterPro" id="IPR034660">
    <property type="entry name" value="DinB/YfiT-like"/>
</dbReference>
<feature type="domain" description="DinB-like" evidence="1">
    <location>
        <begin position="20"/>
        <end position="149"/>
    </location>
</feature>
<comment type="caution">
    <text evidence="2">The sequence shown here is derived from an EMBL/GenBank/DDBJ whole genome shotgun (WGS) entry which is preliminary data.</text>
</comment>
<reference evidence="2 3" key="1">
    <citation type="journal article" date="2018" name="ISME J.">
        <title>A methanotrophic archaeon couples anaerobic oxidation of methane to Fe(III) reduction.</title>
        <authorList>
            <person name="Cai C."/>
            <person name="Leu A.O."/>
            <person name="Xie G.J."/>
            <person name="Guo J."/>
            <person name="Feng Y."/>
            <person name="Zhao J.X."/>
            <person name="Tyson G.W."/>
            <person name="Yuan Z."/>
            <person name="Hu S."/>
        </authorList>
    </citation>
    <scope>NUCLEOTIDE SEQUENCE [LARGE SCALE GENOMIC DNA]</scope>
    <source>
        <strain evidence="2">FeB_12</strain>
    </source>
</reference>
<dbReference type="EMBL" id="PQAP01000087">
    <property type="protein sequence ID" value="PWB72371.1"/>
    <property type="molecule type" value="Genomic_DNA"/>
</dbReference>
<dbReference type="InterPro" id="IPR024775">
    <property type="entry name" value="DinB-like"/>
</dbReference>
<dbReference type="SUPFAM" id="SSF109854">
    <property type="entry name" value="DinB/YfiT-like putative metalloenzymes"/>
    <property type="match status" value="1"/>
</dbReference>
<dbReference type="Proteomes" id="UP000250918">
    <property type="component" value="Unassembled WGS sequence"/>
</dbReference>
<gene>
    <name evidence="2" type="ORF">C3F09_06740</name>
</gene>
<accession>A0A855X0N9</accession>
<dbReference type="AlphaFoldDB" id="A0A855X0N9"/>
<organism evidence="2 3">
    <name type="scientific">candidate division GN15 bacterium</name>
    <dbReference type="NCBI Taxonomy" id="2072418"/>
    <lineage>
        <taxon>Bacteria</taxon>
        <taxon>candidate division GN15</taxon>
    </lineage>
</organism>
<evidence type="ECO:0000259" key="1">
    <source>
        <dbReference type="Pfam" id="PF12867"/>
    </source>
</evidence>
<dbReference type="Pfam" id="PF12867">
    <property type="entry name" value="DinB_2"/>
    <property type="match status" value="1"/>
</dbReference>
<name>A0A855X0N9_9BACT</name>
<proteinExistence type="predicted"/>
<evidence type="ECO:0000313" key="2">
    <source>
        <dbReference type="EMBL" id="PWB72371.1"/>
    </source>
</evidence>
<dbReference type="Gene3D" id="1.20.120.450">
    <property type="entry name" value="dinb family like domain"/>
    <property type="match status" value="1"/>
</dbReference>